<reference evidence="4" key="1">
    <citation type="journal article" date="2019" name="Int. J. Syst. Evol. Microbiol.">
        <title>The Global Catalogue of Microorganisms (GCM) 10K type strain sequencing project: providing services to taxonomists for standard genome sequencing and annotation.</title>
        <authorList>
            <consortium name="The Broad Institute Genomics Platform"/>
            <consortium name="The Broad Institute Genome Sequencing Center for Infectious Disease"/>
            <person name="Wu L."/>
            <person name="Ma J."/>
        </authorList>
    </citation>
    <scope>NUCLEOTIDE SEQUENCE [LARGE SCALE GENOMIC DNA]</scope>
    <source>
        <strain evidence="4">JCM 9091</strain>
    </source>
</reference>
<dbReference type="InterPro" id="IPR046675">
    <property type="entry name" value="DUF6545"/>
</dbReference>
<name>A0ABP6LRZ2_9ACTN</name>
<proteinExistence type="predicted"/>
<evidence type="ECO:0000256" key="1">
    <source>
        <dbReference type="SAM" id="Phobius"/>
    </source>
</evidence>
<evidence type="ECO:0000259" key="2">
    <source>
        <dbReference type="Pfam" id="PF20182"/>
    </source>
</evidence>
<feature type="domain" description="DUF6545" evidence="2">
    <location>
        <begin position="246"/>
        <end position="367"/>
    </location>
</feature>
<feature type="transmembrane region" description="Helical" evidence="1">
    <location>
        <begin position="180"/>
        <end position="205"/>
    </location>
</feature>
<dbReference type="EMBL" id="BAAAUF010000034">
    <property type="protein sequence ID" value="GAA3052525.1"/>
    <property type="molecule type" value="Genomic_DNA"/>
</dbReference>
<dbReference type="Proteomes" id="UP001501532">
    <property type="component" value="Unassembled WGS sequence"/>
</dbReference>
<evidence type="ECO:0000313" key="3">
    <source>
        <dbReference type="EMBL" id="GAA3052525.1"/>
    </source>
</evidence>
<feature type="transmembrane region" description="Helical" evidence="1">
    <location>
        <begin position="67"/>
        <end position="90"/>
    </location>
</feature>
<keyword evidence="4" id="KW-1185">Reference proteome</keyword>
<feature type="transmembrane region" description="Helical" evidence="1">
    <location>
        <begin position="102"/>
        <end position="123"/>
    </location>
</feature>
<protein>
    <recommendedName>
        <fullName evidence="2">DUF6545 domain-containing protein</fullName>
    </recommendedName>
</protein>
<evidence type="ECO:0000313" key="4">
    <source>
        <dbReference type="Proteomes" id="UP001501532"/>
    </source>
</evidence>
<dbReference type="NCBIfam" id="NF042915">
    <property type="entry name" value="MAB_1171c_fam"/>
    <property type="match status" value="1"/>
</dbReference>
<dbReference type="Pfam" id="PF20182">
    <property type="entry name" value="DUF6545"/>
    <property type="match status" value="1"/>
</dbReference>
<feature type="transmembrane region" description="Helical" evidence="1">
    <location>
        <begin position="217"/>
        <end position="238"/>
    </location>
</feature>
<gene>
    <name evidence="3" type="ORF">GCM10010448_39710</name>
</gene>
<dbReference type="InterPro" id="IPR050039">
    <property type="entry name" value="MAB_1171c-like"/>
</dbReference>
<keyword evidence="1" id="KW-0812">Transmembrane</keyword>
<feature type="transmembrane region" description="Helical" evidence="1">
    <location>
        <begin position="33"/>
        <end position="55"/>
    </location>
</feature>
<keyword evidence="1" id="KW-0472">Membrane</keyword>
<sequence length="387" mass="41687">MDGRFYYLTALLLWSGLAIRIPRLRHSRLDPALVSLCAVVLAAGISFTLSAPASVAAVNHLTGIPNLAAPLVYTVVTAFSAACLVLIVHWRGGDPVHVRRVALAWLSAYAAVIVALWVLFAMGDAPVERRTDLDTYYATTPGLAEMIILYLVAHLVAAFTTTTLCWRWSRKVTGWSGRGLAFLVSGWLLNGVFGVVKLAAVVARWTGRHWDTLSTDLAPAVAAVAAALVTVGYALPLVGPRIESVTAYARLRPLFKLLVDPADRRYWVPLSWRSLGDIDLRLTQRETGIRDGISRLGPRFDDRVRERAYNRAISCGASAPEAEAIGAAAMVVAATRAGTPGEPVPGTCVPTALDGNLRDLVRVSRAVHTPIVADTLRAGGRPESRRT</sequence>
<comment type="caution">
    <text evidence="3">The sequence shown here is derived from an EMBL/GenBank/DDBJ whole genome shotgun (WGS) entry which is preliminary data.</text>
</comment>
<feature type="transmembrane region" description="Helical" evidence="1">
    <location>
        <begin position="6"/>
        <end position="21"/>
    </location>
</feature>
<organism evidence="3 4">
    <name type="scientific">Streptomyces glomeratus</name>
    <dbReference type="NCBI Taxonomy" id="284452"/>
    <lineage>
        <taxon>Bacteria</taxon>
        <taxon>Bacillati</taxon>
        <taxon>Actinomycetota</taxon>
        <taxon>Actinomycetes</taxon>
        <taxon>Kitasatosporales</taxon>
        <taxon>Streptomycetaceae</taxon>
        <taxon>Streptomyces</taxon>
    </lineage>
</organism>
<keyword evidence="1" id="KW-1133">Transmembrane helix</keyword>
<accession>A0ABP6LRZ2</accession>
<dbReference type="RefSeq" id="WP_234517680.1">
    <property type="nucleotide sequence ID" value="NZ_BAAAUF010000034.1"/>
</dbReference>
<feature type="transmembrane region" description="Helical" evidence="1">
    <location>
        <begin position="143"/>
        <end position="168"/>
    </location>
</feature>